<keyword evidence="1" id="KW-0812">Transmembrane</keyword>
<dbReference type="AlphaFoldDB" id="A0A2M6W0E2"/>
<evidence type="ECO:0000256" key="1">
    <source>
        <dbReference type="SAM" id="Phobius"/>
    </source>
</evidence>
<reference evidence="3" key="1">
    <citation type="submission" date="2017-09" db="EMBL/GenBank/DDBJ databases">
        <title>Depth-based differentiation of microbial function through sediment-hosted aquifers and enrichment of novel symbionts in the deep terrestrial subsurface.</title>
        <authorList>
            <person name="Probst A.J."/>
            <person name="Ladd B."/>
            <person name="Jarett J.K."/>
            <person name="Geller-Mcgrath D.E."/>
            <person name="Sieber C.M.K."/>
            <person name="Emerson J.B."/>
            <person name="Anantharaman K."/>
            <person name="Thomas B.C."/>
            <person name="Malmstrom R."/>
            <person name="Stieglmeier M."/>
            <person name="Klingl A."/>
            <person name="Woyke T."/>
            <person name="Ryan C.M."/>
            <person name="Banfield J.F."/>
        </authorList>
    </citation>
    <scope>NUCLEOTIDE SEQUENCE [LARGE SCALE GENOMIC DNA]</scope>
</reference>
<protein>
    <submittedName>
        <fullName evidence="2">Uncharacterized protein</fullName>
    </submittedName>
</protein>
<feature type="transmembrane region" description="Helical" evidence="1">
    <location>
        <begin position="7"/>
        <end position="29"/>
    </location>
</feature>
<feature type="transmembrane region" description="Helical" evidence="1">
    <location>
        <begin position="35"/>
        <end position="58"/>
    </location>
</feature>
<gene>
    <name evidence="2" type="ORF">COU33_04245</name>
</gene>
<sequence>MIAIPLYVILFLYFLFLAVIATFVLINLYHIVATASFTLVSFTMTFFIFAGITLVLYYTAQLLHHAAIDWKTPLVLFNVDWFRTIFGSQPF</sequence>
<dbReference type="EMBL" id="PFBZ01000183">
    <property type="protein sequence ID" value="PIT86249.1"/>
    <property type="molecule type" value="Genomic_DNA"/>
</dbReference>
<dbReference type="Proteomes" id="UP000229362">
    <property type="component" value="Unassembled WGS sequence"/>
</dbReference>
<evidence type="ECO:0000313" key="2">
    <source>
        <dbReference type="EMBL" id="PIT86249.1"/>
    </source>
</evidence>
<comment type="caution">
    <text evidence="2">The sequence shown here is derived from an EMBL/GenBank/DDBJ whole genome shotgun (WGS) entry which is preliminary data.</text>
</comment>
<name>A0A2M6W0E2_9BACT</name>
<accession>A0A2M6W0E2</accession>
<organism evidence="2 3">
    <name type="scientific">Candidatus Magasanikbacteria bacterium CG10_big_fil_rev_8_21_14_0_10_43_6</name>
    <dbReference type="NCBI Taxonomy" id="1974650"/>
    <lineage>
        <taxon>Bacteria</taxon>
        <taxon>Candidatus Magasanikiibacteriota</taxon>
    </lineage>
</organism>
<proteinExistence type="predicted"/>
<evidence type="ECO:0000313" key="3">
    <source>
        <dbReference type="Proteomes" id="UP000229362"/>
    </source>
</evidence>
<keyword evidence="1" id="KW-1133">Transmembrane helix</keyword>
<keyword evidence="1" id="KW-0472">Membrane</keyword>